<keyword evidence="2" id="KW-0560">Oxidoreductase</keyword>
<comment type="similarity">
    <text evidence="1">Belongs to the short-chain dehydrogenases/reductases (SDR) family.</text>
</comment>
<gene>
    <name evidence="4" type="ORF">D4764_01G0005930</name>
</gene>
<evidence type="ECO:0000256" key="3">
    <source>
        <dbReference type="SAM" id="SignalP"/>
    </source>
</evidence>
<dbReference type="GO" id="GO:0008202">
    <property type="term" value="P:steroid metabolic process"/>
    <property type="evidence" value="ECO:0007669"/>
    <property type="project" value="TreeGrafter"/>
</dbReference>
<comment type="caution">
    <text evidence="4">The sequence shown here is derived from an EMBL/GenBank/DDBJ whole genome shotgun (WGS) entry which is preliminary data.</text>
</comment>
<dbReference type="PROSITE" id="PS00061">
    <property type="entry name" value="ADH_SHORT"/>
    <property type="match status" value="1"/>
</dbReference>
<evidence type="ECO:0000313" key="5">
    <source>
        <dbReference type="Proteomes" id="UP000324091"/>
    </source>
</evidence>
<name>A0A5C6PPT6_9TELE</name>
<keyword evidence="5" id="KW-1185">Reference proteome</keyword>
<evidence type="ECO:0000313" key="4">
    <source>
        <dbReference type="EMBL" id="TWW80778.1"/>
    </source>
</evidence>
<protein>
    <submittedName>
        <fullName evidence="4">Retinol dehydrogenase 7</fullName>
    </submittedName>
</protein>
<evidence type="ECO:0000256" key="1">
    <source>
        <dbReference type="ARBA" id="ARBA00006484"/>
    </source>
</evidence>
<dbReference type="EMBL" id="RHFK02000001">
    <property type="protein sequence ID" value="TWW80778.1"/>
    <property type="molecule type" value="Genomic_DNA"/>
</dbReference>
<sequence length="634" mass="70136">MLLYVLGLVPLWLVWRWYRERERVDNKGQKYVYITGCDTGFGNLLAKHLDQLGFRVIAGCYTEKGEDELKKSASDKLTTVHLDVSDSASVSKAADYIKTLVGQKGLWAVVNNAGISVPSGPTDWLTIEDYKLMLSVNLCGVIDVTLSVLPLIKMARGRVVNVASVFGRITPFGGPYCVSKYGVEGFNDSLRLNMKPFGVKVACIEPGFFKTHVTDVVVMENGLKKLWDRLPQEVKDDYGQSFLELSMVQLSQRFRLLTDGNLMKVVGCMEHAISAVHPRLRYSPGWDANIFIGYTRPSHAWREALSLPAVVSSHLTLTCAVTVASLAAVLWYIRDSYLVEAFHQKHVFITGCDSGFGNLLARQLDGRGFRVIAACLTEKGSADLAAAASSRLKTFLMDVTDSASIRGAAEFVSREVGEQGLWGLVNNAGRSVPIGPLDWMQLEDFTKVLDVNLTGVIDVTLQFLPLLKKGRGRVVNVSSILGRLSIIGGGYCPSKYGVEAFSDSLRRNMREFGVSVSIVEPGFFKTNVTRLDLIEADLRRLWSRLPQGVRDSYGPAYFDDYVKAQAFSMGILSSPDLSKVTWCMEHALAAHFPRTRYSAGWDAKLLWIPLSYLPSFVSDFFVSLLLPSPACNIN</sequence>
<evidence type="ECO:0000256" key="2">
    <source>
        <dbReference type="ARBA" id="ARBA00023002"/>
    </source>
</evidence>
<dbReference type="PANTHER" id="PTHR43313">
    <property type="entry name" value="SHORT-CHAIN DEHYDROGENASE/REDUCTASE FAMILY 9C"/>
    <property type="match status" value="1"/>
</dbReference>
<dbReference type="Proteomes" id="UP000324091">
    <property type="component" value="Chromosome 1"/>
</dbReference>
<feature type="signal peptide" evidence="3">
    <location>
        <begin position="1"/>
        <end position="16"/>
    </location>
</feature>
<dbReference type="PRINTS" id="PR00080">
    <property type="entry name" value="SDRFAMILY"/>
</dbReference>
<dbReference type="AlphaFoldDB" id="A0A5C6PPT6"/>
<feature type="chain" id="PRO_5022678262" evidence="3">
    <location>
        <begin position="17"/>
        <end position="634"/>
    </location>
</feature>
<dbReference type="InterPro" id="IPR036291">
    <property type="entry name" value="NAD(P)-bd_dom_sf"/>
</dbReference>
<dbReference type="FunFam" id="3.40.50.720:FF:000074">
    <property type="entry name" value="Retinol dehydrogenase type 1"/>
    <property type="match status" value="2"/>
</dbReference>
<accession>A0A5C6PPT6</accession>
<dbReference type="InterPro" id="IPR002347">
    <property type="entry name" value="SDR_fam"/>
</dbReference>
<keyword evidence="3" id="KW-0732">Signal</keyword>
<organism evidence="4 5">
    <name type="scientific">Takifugu flavidus</name>
    <name type="common">sansaifugu</name>
    <dbReference type="NCBI Taxonomy" id="433684"/>
    <lineage>
        <taxon>Eukaryota</taxon>
        <taxon>Metazoa</taxon>
        <taxon>Chordata</taxon>
        <taxon>Craniata</taxon>
        <taxon>Vertebrata</taxon>
        <taxon>Euteleostomi</taxon>
        <taxon>Actinopterygii</taxon>
        <taxon>Neopterygii</taxon>
        <taxon>Teleostei</taxon>
        <taxon>Neoteleostei</taxon>
        <taxon>Acanthomorphata</taxon>
        <taxon>Eupercaria</taxon>
        <taxon>Tetraodontiformes</taxon>
        <taxon>Tetradontoidea</taxon>
        <taxon>Tetraodontidae</taxon>
        <taxon>Takifugu</taxon>
    </lineage>
</organism>
<proteinExistence type="inferred from homology"/>
<dbReference type="SUPFAM" id="SSF51735">
    <property type="entry name" value="NAD(P)-binding Rossmann-fold domains"/>
    <property type="match status" value="2"/>
</dbReference>
<dbReference type="GO" id="GO:0016491">
    <property type="term" value="F:oxidoreductase activity"/>
    <property type="evidence" value="ECO:0007669"/>
    <property type="project" value="UniProtKB-KW"/>
</dbReference>
<dbReference type="PRINTS" id="PR00081">
    <property type="entry name" value="GDHRDH"/>
</dbReference>
<dbReference type="Pfam" id="PF00106">
    <property type="entry name" value="adh_short"/>
    <property type="match status" value="2"/>
</dbReference>
<dbReference type="Gene3D" id="3.40.50.720">
    <property type="entry name" value="NAD(P)-binding Rossmann-like Domain"/>
    <property type="match status" value="2"/>
</dbReference>
<reference evidence="4 5" key="1">
    <citation type="submission" date="2019-04" db="EMBL/GenBank/DDBJ databases">
        <title>Chromosome genome assembly for Takifugu flavidus.</title>
        <authorList>
            <person name="Xiao S."/>
        </authorList>
    </citation>
    <scope>NUCLEOTIDE SEQUENCE [LARGE SCALE GENOMIC DNA]</scope>
    <source>
        <strain evidence="4">HTHZ2018</strain>
        <tissue evidence="4">Muscle</tissue>
    </source>
</reference>
<dbReference type="PANTHER" id="PTHR43313:SF47">
    <property type="entry name" value="RETINOL DEHYDROGENASE 7"/>
    <property type="match status" value="1"/>
</dbReference>
<dbReference type="InterPro" id="IPR020904">
    <property type="entry name" value="Sc_DH/Rdtase_CS"/>
</dbReference>